<keyword evidence="2" id="KW-1185">Reference proteome</keyword>
<gene>
    <name evidence="1" type="ORF">SAMN02949497_1242</name>
</gene>
<accession>A0A1Y6CUH2</accession>
<evidence type="ECO:0000313" key="1">
    <source>
        <dbReference type="EMBL" id="SMF93946.1"/>
    </source>
</evidence>
<name>A0A1Y6CUH2_9GAMM</name>
<proteinExistence type="predicted"/>
<sequence length="161" mass="17769">MAKDVDWDSVEVQFRAGVRPLRAIAGDFDITEAAIRQRAKKHGWVRNPASLKRERVNAQLAAGSQEASQETSQRVACEVDREVQADVEDMERGVRVNRLILEKIEEDLPKAKGFKTYKAAAEASKTAIENIRRIRGLDAPMDLGAMTDEQLAALAKGKAPA</sequence>
<evidence type="ECO:0008006" key="3">
    <source>
        <dbReference type="Google" id="ProtNLM"/>
    </source>
</evidence>
<protein>
    <recommendedName>
        <fullName evidence="3">Phage terminase small subunit</fullName>
    </recommendedName>
</protein>
<reference evidence="1 2" key="1">
    <citation type="submission" date="2016-12" db="EMBL/GenBank/DDBJ databases">
        <authorList>
            <person name="Song W.-J."/>
            <person name="Kurnit D.M."/>
        </authorList>
    </citation>
    <scope>NUCLEOTIDE SEQUENCE [LARGE SCALE GENOMIC DNA]</scope>
    <source>
        <strain evidence="1 2">175</strain>
    </source>
</reference>
<organism evidence="1 2">
    <name type="scientific">Methylomagnum ishizawai</name>
    <dbReference type="NCBI Taxonomy" id="1760988"/>
    <lineage>
        <taxon>Bacteria</taxon>
        <taxon>Pseudomonadati</taxon>
        <taxon>Pseudomonadota</taxon>
        <taxon>Gammaproteobacteria</taxon>
        <taxon>Methylococcales</taxon>
        <taxon>Methylococcaceae</taxon>
        <taxon>Methylomagnum</taxon>
    </lineage>
</organism>
<dbReference type="STRING" id="1760988.SAMN02949497_1242"/>
<evidence type="ECO:0000313" key="2">
    <source>
        <dbReference type="Proteomes" id="UP000192923"/>
    </source>
</evidence>
<dbReference type="Proteomes" id="UP000192923">
    <property type="component" value="Unassembled WGS sequence"/>
</dbReference>
<dbReference type="AlphaFoldDB" id="A0A1Y6CUH2"/>
<dbReference type="EMBL" id="FXAM01000001">
    <property type="protein sequence ID" value="SMF93946.1"/>
    <property type="molecule type" value="Genomic_DNA"/>
</dbReference>